<dbReference type="GO" id="GO:0008422">
    <property type="term" value="F:beta-glucosidase activity"/>
    <property type="evidence" value="ECO:0007669"/>
    <property type="project" value="UniProtKB-EC"/>
</dbReference>
<dbReference type="OrthoDB" id="5839090at2759"/>
<comment type="caution">
    <text evidence="15">The sequence shown here is derived from an EMBL/GenBank/DDBJ whole genome shotgun (WGS) entry which is preliminary data.</text>
</comment>
<feature type="domain" description="Glycoside hydrolase family 31 N-terminal" evidence="14">
    <location>
        <begin position="133"/>
        <end position="225"/>
    </location>
</feature>
<dbReference type="EMBL" id="JAAMPI010000497">
    <property type="protein sequence ID" value="KAF4630906.1"/>
    <property type="molecule type" value="Genomic_DNA"/>
</dbReference>
<dbReference type="Pfam" id="PF01055">
    <property type="entry name" value="Glyco_hydro_31_2nd"/>
    <property type="match status" value="1"/>
</dbReference>
<evidence type="ECO:0000256" key="7">
    <source>
        <dbReference type="ARBA" id="ARBA00023180"/>
    </source>
</evidence>
<evidence type="ECO:0000256" key="5">
    <source>
        <dbReference type="ARBA" id="ARBA00022525"/>
    </source>
</evidence>
<evidence type="ECO:0000313" key="16">
    <source>
        <dbReference type="Proteomes" id="UP000566819"/>
    </source>
</evidence>
<feature type="domain" description="Glycoside hydrolase family 31 TIM barrel" evidence="13">
    <location>
        <begin position="291"/>
        <end position="436"/>
    </location>
</feature>
<dbReference type="InterPro" id="IPR000322">
    <property type="entry name" value="Glyco_hydro_31_TIM"/>
</dbReference>
<evidence type="ECO:0000256" key="12">
    <source>
        <dbReference type="SAM" id="MobiDB-lite"/>
    </source>
</evidence>
<keyword evidence="8" id="KW-0119">Carbohydrate metabolism</keyword>
<dbReference type="GO" id="GO:0004558">
    <property type="term" value="F:alpha-1,4-glucosidase activity"/>
    <property type="evidence" value="ECO:0007669"/>
    <property type="project" value="UniProtKB-EC"/>
</dbReference>
<evidence type="ECO:0000256" key="11">
    <source>
        <dbReference type="RuleBase" id="RU361185"/>
    </source>
</evidence>
<dbReference type="InterPro" id="IPR017853">
    <property type="entry name" value="GH"/>
</dbReference>
<sequence length="527" mass="59014">MLEVFHNPAFSNGPCQEAEPLPWIVMPRVDHHEMHELTSPTLHCLTLASERTFGPSVFIPTIATLSRRQTSRESYLGYALSGVSETSAGFNANLALAEAACNIYGNDIQDLKLTVDYDTESRLHIKIEDAAKVAYQVPASVSPTPSSNSSVSAASSALEFSYETSPFSFKVIRKLNSEVLFNTPAASLIFKDQYLRLRISLPDDPNIYGLGEHTDSLRLNTTDYTRIMWSRTHGVFLLSSSGMYIKVNRTDGDGQYLEYNLMLGVLDLYFLDGASPTEVAQQYSEVTGKAAMMPYWGFGLHQCRYGYRDFYSIAEVVYSYSAAGIPLETMWTVIDYMLVMTTDPDRFPIARVQKYVDYLHEHNQHYIVMADPALAYQTERVTAFPDWFHPDTHDFWVDEFAQFFDADTGVDIDALWIDMNEAANFNSFEDNPRESAEERGFPPTRPALRSAPRPIPGFPAAFQPNASSPYPPNDLAYAPPWLAPAAAPNTKRSSAPSLPLEKCQAREIIGFQTATCLIHPTKLTTRT</sequence>
<evidence type="ECO:0000256" key="3">
    <source>
        <dbReference type="ARBA" id="ARBA00004613"/>
    </source>
</evidence>
<dbReference type="AlphaFoldDB" id="A0A8H4RLA9"/>
<dbReference type="PANTHER" id="PTHR22762:SF67">
    <property type="entry name" value="ALPHA_BETA-GLUCOSIDASE AGDC-RELATED"/>
    <property type="match status" value="1"/>
</dbReference>
<dbReference type="CDD" id="cd14752">
    <property type="entry name" value="GH31_N"/>
    <property type="match status" value="1"/>
</dbReference>
<evidence type="ECO:0000259" key="14">
    <source>
        <dbReference type="Pfam" id="PF13802"/>
    </source>
</evidence>
<evidence type="ECO:0000256" key="6">
    <source>
        <dbReference type="ARBA" id="ARBA00022801"/>
    </source>
</evidence>
<keyword evidence="9 11" id="KW-0326">Glycosidase</keyword>
<dbReference type="Pfam" id="PF13802">
    <property type="entry name" value="Gal_mutarotas_2"/>
    <property type="match status" value="1"/>
</dbReference>
<evidence type="ECO:0000256" key="10">
    <source>
        <dbReference type="ARBA" id="ARBA00025512"/>
    </source>
</evidence>
<evidence type="ECO:0000256" key="4">
    <source>
        <dbReference type="ARBA" id="ARBA00007806"/>
    </source>
</evidence>
<dbReference type="Gene3D" id="2.60.40.1760">
    <property type="entry name" value="glycosyl hydrolase (family 31)"/>
    <property type="match status" value="2"/>
</dbReference>
<name>A0A8H4RLA9_9HELO</name>
<evidence type="ECO:0000256" key="9">
    <source>
        <dbReference type="ARBA" id="ARBA00023295"/>
    </source>
</evidence>
<reference evidence="15 16" key="1">
    <citation type="submission" date="2020-03" db="EMBL/GenBank/DDBJ databases">
        <title>Draft Genome Sequence of Cudoniella acicularis.</title>
        <authorList>
            <person name="Buettner E."/>
            <person name="Kellner H."/>
        </authorList>
    </citation>
    <scope>NUCLEOTIDE SEQUENCE [LARGE SCALE GENOMIC DNA]</scope>
    <source>
        <strain evidence="15 16">DSM 108380</strain>
    </source>
</reference>
<dbReference type="GO" id="GO:0030246">
    <property type="term" value="F:carbohydrate binding"/>
    <property type="evidence" value="ECO:0007669"/>
    <property type="project" value="InterPro"/>
</dbReference>
<evidence type="ECO:0000256" key="8">
    <source>
        <dbReference type="ARBA" id="ARBA00023277"/>
    </source>
</evidence>
<evidence type="ECO:0000313" key="15">
    <source>
        <dbReference type="EMBL" id="KAF4630906.1"/>
    </source>
</evidence>
<evidence type="ECO:0008006" key="17">
    <source>
        <dbReference type="Google" id="ProtNLM"/>
    </source>
</evidence>
<dbReference type="InterPro" id="IPR025887">
    <property type="entry name" value="Glyco_hydro_31_N_dom"/>
</dbReference>
<keyword evidence="7" id="KW-0325">Glycoprotein</keyword>
<dbReference type="Proteomes" id="UP000566819">
    <property type="component" value="Unassembled WGS sequence"/>
</dbReference>
<feature type="region of interest" description="Disordered" evidence="12">
    <location>
        <begin position="428"/>
        <end position="464"/>
    </location>
</feature>
<dbReference type="InterPro" id="IPR011013">
    <property type="entry name" value="Gal_mutarotase_sf_dom"/>
</dbReference>
<accession>A0A8H4RLA9</accession>
<keyword evidence="6 11" id="KW-0378">Hydrolase</keyword>
<keyword evidence="16" id="KW-1185">Reference proteome</keyword>
<dbReference type="GO" id="GO:0005576">
    <property type="term" value="C:extracellular region"/>
    <property type="evidence" value="ECO:0007669"/>
    <property type="project" value="UniProtKB-SubCell"/>
</dbReference>
<organism evidence="15 16">
    <name type="scientific">Cudoniella acicularis</name>
    <dbReference type="NCBI Taxonomy" id="354080"/>
    <lineage>
        <taxon>Eukaryota</taxon>
        <taxon>Fungi</taxon>
        <taxon>Dikarya</taxon>
        <taxon>Ascomycota</taxon>
        <taxon>Pezizomycotina</taxon>
        <taxon>Leotiomycetes</taxon>
        <taxon>Helotiales</taxon>
        <taxon>Tricladiaceae</taxon>
        <taxon>Cudoniella</taxon>
    </lineage>
</organism>
<gene>
    <name evidence="15" type="ORF">G7Y89_g7227</name>
</gene>
<evidence type="ECO:0000259" key="13">
    <source>
        <dbReference type="Pfam" id="PF01055"/>
    </source>
</evidence>
<comment type="subcellular location">
    <subcellularLocation>
        <location evidence="3">Secreted</location>
    </subcellularLocation>
</comment>
<dbReference type="GO" id="GO:0005975">
    <property type="term" value="P:carbohydrate metabolic process"/>
    <property type="evidence" value="ECO:0007669"/>
    <property type="project" value="InterPro"/>
</dbReference>
<protein>
    <recommendedName>
        <fullName evidence="17">Alpha-glucosidase</fullName>
    </recommendedName>
</protein>
<evidence type="ECO:0000256" key="1">
    <source>
        <dbReference type="ARBA" id="ARBA00000448"/>
    </source>
</evidence>
<comment type="catalytic activity">
    <reaction evidence="1">
        <text>Hydrolysis of terminal, non-reducing beta-D-glucosyl residues with release of beta-D-glucose.</text>
        <dbReference type="EC" id="3.2.1.21"/>
    </reaction>
</comment>
<feature type="compositionally biased region" description="Basic and acidic residues" evidence="12">
    <location>
        <begin position="430"/>
        <end position="440"/>
    </location>
</feature>
<dbReference type="Gene3D" id="3.20.20.80">
    <property type="entry name" value="Glycosidases"/>
    <property type="match status" value="2"/>
</dbReference>
<evidence type="ECO:0000256" key="2">
    <source>
        <dbReference type="ARBA" id="ARBA00001657"/>
    </source>
</evidence>
<comment type="catalytic activity">
    <reaction evidence="2">
        <text>Hydrolysis of terminal, non-reducing (1-&gt;4)-linked alpha-D-glucose residues with release of alpha-D-glucose.</text>
        <dbReference type="EC" id="3.2.1.20"/>
    </reaction>
</comment>
<comment type="similarity">
    <text evidence="4 11">Belongs to the glycosyl hydrolase 31 family.</text>
</comment>
<proteinExistence type="inferred from homology"/>
<dbReference type="SUPFAM" id="SSF51445">
    <property type="entry name" value="(Trans)glycosidases"/>
    <property type="match status" value="1"/>
</dbReference>
<comment type="function">
    <text evidence="10">Glucosidase involved in the degradation of cellulosic biomass. Has both alpha- and beta-glucosidase activity.</text>
</comment>
<dbReference type="SUPFAM" id="SSF74650">
    <property type="entry name" value="Galactose mutarotase-like"/>
    <property type="match status" value="1"/>
</dbReference>
<keyword evidence="5" id="KW-0964">Secreted</keyword>
<dbReference type="PANTHER" id="PTHR22762">
    <property type="entry name" value="ALPHA-GLUCOSIDASE"/>
    <property type="match status" value="1"/>
</dbReference>